<evidence type="ECO:0000313" key="1">
    <source>
        <dbReference type="EMBL" id="CAF1210598.1"/>
    </source>
</evidence>
<gene>
    <name evidence="1" type="ORF">OVA965_LOCUS24428</name>
    <name evidence="2" type="ORF">TMI583_LOCUS25148</name>
</gene>
<name>A0A8S2NU87_9BILA</name>
<dbReference type="AlphaFoldDB" id="A0A8S2NU87"/>
<protein>
    <submittedName>
        <fullName evidence="2">Uncharacterized protein</fullName>
    </submittedName>
</protein>
<dbReference type="Gene3D" id="2.40.50.140">
    <property type="entry name" value="Nucleic acid-binding proteins"/>
    <property type="match status" value="1"/>
</dbReference>
<reference evidence="2" key="1">
    <citation type="submission" date="2021-02" db="EMBL/GenBank/DDBJ databases">
        <authorList>
            <person name="Nowell W R."/>
        </authorList>
    </citation>
    <scope>NUCLEOTIDE SEQUENCE</scope>
</reference>
<accession>A0A8S2NU87</accession>
<dbReference type="Proteomes" id="UP000677228">
    <property type="component" value="Unassembled WGS sequence"/>
</dbReference>
<dbReference type="SUPFAM" id="SSF50249">
    <property type="entry name" value="Nucleic acid-binding proteins"/>
    <property type="match status" value="1"/>
</dbReference>
<dbReference type="Proteomes" id="UP000682733">
    <property type="component" value="Unassembled WGS sequence"/>
</dbReference>
<dbReference type="EMBL" id="CAJNOK010014721">
    <property type="protein sequence ID" value="CAF1210598.1"/>
    <property type="molecule type" value="Genomic_DNA"/>
</dbReference>
<sequence>MTYQFPGQETFLFTKNGVPVYQEPILKIGERVTCLVIKSTPPQLHLQVTHIDNKKTSVNYKAILRLQDYRMNVENVHLDDHFRRGDVFDAIVISYGDSYGCYASTISEGLDIVKENKFNL</sequence>
<evidence type="ECO:0000313" key="3">
    <source>
        <dbReference type="Proteomes" id="UP000682733"/>
    </source>
</evidence>
<evidence type="ECO:0000313" key="2">
    <source>
        <dbReference type="EMBL" id="CAF4019526.1"/>
    </source>
</evidence>
<organism evidence="2 3">
    <name type="scientific">Didymodactylos carnosus</name>
    <dbReference type="NCBI Taxonomy" id="1234261"/>
    <lineage>
        <taxon>Eukaryota</taxon>
        <taxon>Metazoa</taxon>
        <taxon>Spiralia</taxon>
        <taxon>Gnathifera</taxon>
        <taxon>Rotifera</taxon>
        <taxon>Eurotatoria</taxon>
        <taxon>Bdelloidea</taxon>
        <taxon>Philodinida</taxon>
        <taxon>Philodinidae</taxon>
        <taxon>Didymodactylos</taxon>
    </lineage>
</organism>
<dbReference type="InterPro" id="IPR012340">
    <property type="entry name" value="NA-bd_OB-fold"/>
</dbReference>
<comment type="caution">
    <text evidence="2">The sequence shown here is derived from an EMBL/GenBank/DDBJ whole genome shotgun (WGS) entry which is preliminary data.</text>
</comment>
<dbReference type="EMBL" id="CAJOBA010036255">
    <property type="protein sequence ID" value="CAF4019526.1"/>
    <property type="molecule type" value="Genomic_DNA"/>
</dbReference>
<proteinExistence type="predicted"/>